<dbReference type="EMBL" id="QGDH01000039">
    <property type="protein sequence ID" value="RAR13189.1"/>
    <property type="molecule type" value="Genomic_DNA"/>
</dbReference>
<evidence type="ECO:0000256" key="1">
    <source>
        <dbReference type="SAM" id="MobiDB-lite"/>
    </source>
</evidence>
<proteinExistence type="predicted"/>
<protein>
    <submittedName>
        <fullName evidence="3">Uncharacterized protein</fullName>
    </submittedName>
</protein>
<organism evidence="3 4">
    <name type="scientific">Stemphylium lycopersici</name>
    <name type="common">Tomato gray leaf spot disease fungus</name>
    <name type="synonym">Thyrospora lycopersici</name>
    <dbReference type="NCBI Taxonomy" id="183478"/>
    <lineage>
        <taxon>Eukaryota</taxon>
        <taxon>Fungi</taxon>
        <taxon>Dikarya</taxon>
        <taxon>Ascomycota</taxon>
        <taxon>Pezizomycotina</taxon>
        <taxon>Dothideomycetes</taxon>
        <taxon>Pleosporomycetidae</taxon>
        <taxon>Pleosporales</taxon>
        <taxon>Pleosporineae</taxon>
        <taxon>Pleosporaceae</taxon>
        <taxon>Stemphylium</taxon>
    </lineage>
</organism>
<feature type="compositionally biased region" description="Low complexity" evidence="1">
    <location>
        <begin position="44"/>
        <end position="81"/>
    </location>
</feature>
<gene>
    <name evidence="3" type="ORF">DDE83_003445</name>
</gene>
<evidence type="ECO:0000313" key="4">
    <source>
        <dbReference type="Proteomes" id="UP000249619"/>
    </source>
</evidence>
<accession>A0A364N7A2</accession>
<reference evidence="4" key="1">
    <citation type="submission" date="2018-05" db="EMBL/GenBank/DDBJ databases">
        <title>Draft genome sequence of Stemphylium lycopersici strain CIDEFI 213.</title>
        <authorList>
            <person name="Medina R."/>
            <person name="Franco M.E.E."/>
            <person name="Lucentini C.G."/>
            <person name="Saparrat M.C.N."/>
            <person name="Balatti P.A."/>
        </authorList>
    </citation>
    <scope>NUCLEOTIDE SEQUENCE [LARGE SCALE GENOMIC DNA]</scope>
    <source>
        <strain evidence="4">CIDEFI 213</strain>
    </source>
</reference>
<feature type="region of interest" description="Disordered" evidence="1">
    <location>
        <begin position="247"/>
        <end position="288"/>
    </location>
</feature>
<sequence>MRSYIAISLFTLSASVLAAPVHQLGINNVLGQVTAAGTSSSMTNSPSQNIQNNNNNNGQNNNNNNMINSNNNNKIENNINNTAGDGNEVDVTDLTNILSSGSKRALNILSGDKLLGEATKTKLPGGKRQLTFGHVGDINTSVDDITNGAGSNSNDMIDGANFNNIPGFTRNGDGTTTVGNPSFASKRAIPLVDELSTVQEFARPVEALTGRSADASQGPALSQRQIPGVASGLGDILLPVTGAVAPPSGGNTVSNNGNNNGKNNDNNNKTDSDKNNNNKVLSNNPVLSNTRILTVA</sequence>
<feature type="compositionally biased region" description="Low complexity" evidence="1">
    <location>
        <begin position="248"/>
        <end position="267"/>
    </location>
</feature>
<feature type="region of interest" description="Disordered" evidence="1">
    <location>
        <begin position="37"/>
        <end position="87"/>
    </location>
</feature>
<feature type="signal peptide" evidence="2">
    <location>
        <begin position="1"/>
        <end position="18"/>
    </location>
</feature>
<comment type="caution">
    <text evidence="3">The sequence shown here is derived from an EMBL/GenBank/DDBJ whole genome shotgun (WGS) entry which is preliminary data.</text>
</comment>
<dbReference type="Proteomes" id="UP000249619">
    <property type="component" value="Unassembled WGS sequence"/>
</dbReference>
<feature type="compositionally biased region" description="Low complexity" evidence="1">
    <location>
        <begin position="277"/>
        <end position="288"/>
    </location>
</feature>
<keyword evidence="4" id="KW-1185">Reference proteome</keyword>
<name>A0A364N7A2_STELY</name>
<keyword evidence="2" id="KW-0732">Signal</keyword>
<evidence type="ECO:0000313" key="3">
    <source>
        <dbReference type="EMBL" id="RAR13189.1"/>
    </source>
</evidence>
<evidence type="ECO:0000256" key="2">
    <source>
        <dbReference type="SAM" id="SignalP"/>
    </source>
</evidence>
<dbReference type="AlphaFoldDB" id="A0A364N7A2"/>
<feature type="chain" id="PRO_5016933591" evidence="2">
    <location>
        <begin position="19"/>
        <end position="296"/>
    </location>
</feature>